<dbReference type="AlphaFoldDB" id="A0AAP0RGW2"/>
<dbReference type="GO" id="GO:0005543">
    <property type="term" value="F:phospholipid binding"/>
    <property type="evidence" value="ECO:0007669"/>
    <property type="project" value="TreeGrafter"/>
</dbReference>
<keyword evidence="3" id="KW-0813">Transport</keyword>
<evidence type="ECO:0000313" key="12">
    <source>
        <dbReference type="EMBL" id="KAK9277680.1"/>
    </source>
</evidence>
<evidence type="ECO:0000256" key="5">
    <source>
        <dbReference type="ARBA" id="ARBA00022927"/>
    </source>
</evidence>
<keyword evidence="8" id="KW-0539">Nucleus</keyword>
<accession>A0AAP0RGW2</accession>
<reference evidence="12 13" key="1">
    <citation type="journal article" date="2024" name="Plant J.">
        <title>Genome sequences and population genomics reveal climatic adaptation and genomic divergence between two closely related sweetgum species.</title>
        <authorList>
            <person name="Xu W.Q."/>
            <person name="Ren C.Q."/>
            <person name="Zhang X.Y."/>
            <person name="Comes H.P."/>
            <person name="Liu X.H."/>
            <person name="Li Y.G."/>
            <person name="Kettle C.J."/>
            <person name="Jalonen R."/>
            <person name="Gaisberger H."/>
            <person name="Ma Y.Z."/>
            <person name="Qiu Y.X."/>
        </authorList>
    </citation>
    <scope>NUCLEOTIDE SEQUENCE [LARGE SCALE GENOMIC DNA]</scope>
    <source>
        <strain evidence="12">Hangzhou</strain>
    </source>
</reference>
<evidence type="ECO:0000256" key="6">
    <source>
        <dbReference type="ARBA" id="ARBA00023010"/>
    </source>
</evidence>
<evidence type="ECO:0000256" key="8">
    <source>
        <dbReference type="ARBA" id="ARBA00023242"/>
    </source>
</evidence>
<dbReference type="PANTHER" id="PTHR12960:SF0">
    <property type="entry name" value="MRNA EXPORT FACTOR GLE1"/>
    <property type="match status" value="1"/>
</dbReference>
<dbReference type="Proteomes" id="UP001415857">
    <property type="component" value="Unassembled WGS sequence"/>
</dbReference>
<evidence type="ECO:0000256" key="9">
    <source>
        <dbReference type="ARBA" id="ARBA00026227"/>
    </source>
</evidence>
<dbReference type="GO" id="GO:0044614">
    <property type="term" value="C:nuclear pore cytoplasmic filaments"/>
    <property type="evidence" value="ECO:0007669"/>
    <property type="project" value="TreeGrafter"/>
</dbReference>
<evidence type="ECO:0000313" key="13">
    <source>
        <dbReference type="Proteomes" id="UP001415857"/>
    </source>
</evidence>
<dbReference type="GO" id="GO:0016973">
    <property type="term" value="P:poly(A)+ mRNA export from nucleus"/>
    <property type="evidence" value="ECO:0007669"/>
    <property type="project" value="InterPro"/>
</dbReference>
<evidence type="ECO:0000256" key="1">
    <source>
        <dbReference type="ARBA" id="ARBA00004567"/>
    </source>
</evidence>
<dbReference type="Gene3D" id="1.25.40.510">
    <property type="entry name" value="GLE1-like"/>
    <property type="match status" value="1"/>
</dbReference>
<dbReference type="PANTHER" id="PTHR12960">
    <property type="entry name" value="GLE-1-RELATED"/>
    <property type="match status" value="1"/>
</dbReference>
<organism evidence="12 13">
    <name type="scientific">Liquidambar formosana</name>
    <name type="common">Formosan gum</name>
    <dbReference type="NCBI Taxonomy" id="63359"/>
    <lineage>
        <taxon>Eukaryota</taxon>
        <taxon>Viridiplantae</taxon>
        <taxon>Streptophyta</taxon>
        <taxon>Embryophyta</taxon>
        <taxon>Tracheophyta</taxon>
        <taxon>Spermatophyta</taxon>
        <taxon>Magnoliopsida</taxon>
        <taxon>eudicotyledons</taxon>
        <taxon>Gunneridae</taxon>
        <taxon>Pentapetalae</taxon>
        <taxon>Saxifragales</taxon>
        <taxon>Altingiaceae</taxon>
        <taxon>Liquidambar</taxon>
    </lineage>
</organism>
<dbReference type="GO" id="GO:0000822">
    <property type="term" value="F:inositol hexakisphosphate binding"/>
    <property type="evidence" value="ECO:0007669"/>
    <property type="project" value="TreeGrafter"/>
</dbReference>
<dbReference type="GO" id="GO:0031369">
    <property type="term" value="F:translation initiation factor binding"/>
    <property type="evidence" value="ECO:0007669"/>
    <property type="project" value="TreeGrafter"/>
</dbReference>
<keyword evidence="6" id="KW-0811">Translocation</keyword>
<name>A0AAP0RGW2_LIQFO</name>
<evidence type="ECO:0000256" key="2">
    <source>
        <dbReference type="ARBA" id="ARBA00011056"/>
    </source>
</evidence>
<dbReference type="GO" id="GO:0005737">
    <property type="term" value="C:cytoplasm"/>
    <property type="evidence" value="ECO:0007669"/>
    <property type="project" value="TreeGrafter"/>
</dbReference>
<feature type="coiled-coil region" evidence="11">
    <location>
        <begin position="233"/>
        <end position="289"/>
    </location>
</feature>
<evidence type="ECO:0000256" key="3">
    <source>
        <dbReference type="ARBA" id="ARBA00022448"/>
    </source>
</evidence>
<evidence type="ECO:0000256" key="11">
    <source>
        <dbReference type="SAM" id="Coils"/>
    </source>
</evidence>
<evidence type="ECO:0000256" key="10">
    <source>
        <dbReference type="ARBA" id="ARBA00029983"/>
    </source>
</evidence>
<comment type="similarity">
    <text evidence="2">Belongs to the GLE1 family.</text>
</comment>
<proteinExistence type="inferred from homology"/>
<comment type="caution">
    <text evidence="12">The sequence shown here is derived from an EMBL/GenBank/DDBJ whole genome shotgun (WGS) entry which is preliminary data.</text>
</comment>
<keyword evidence="13" id="KW-1185">Reference proteome</keyword>
<dbReference type="EMBL" id="JBBPBK010000010">
    <property type="protein sequence ID" value="KAK9277680.1"/>
    <property type="molecule type" value="Genomic_DNA"/>
</dbReference>
<keyword evidence="5" id="KW-0653">Protein transport</keyword>
<comment type="subcellular location">
    <subcellularLocation>
        <location evidence="1">Nucleus</location>
        <location evidence="1">Nuclear pore complex</location>
    </subcellularLocation>
</comment>
<gene>
    <name evidence="12" type="ORF">L1049_007227</name>
</gene>
<keyword evidence="7" id="KW-0906">Nuclear pore complex</keyword>
<dbReference type="Pfam" id="PF07817">
    <property type="entry name" value="GLE1"/>
    <property type="match status" value="1"/>
</dbReference>
<protein>
    <recommendedName>
        <fullName evidence="9">mRNA export factor GLE1</fullName>
    </recommendedName>
    <alternativeName>
        <fullName evidence="10">Nucleoporin GLE1</fullName>
    </alternativeName>
</protein>
<keyword evidence="11" id="KW-0175">Coiled coil</keyword>
<dbReference type="InterPro" id="IPR038506">
    <property type="entry name" value="GLE1-like_sf"/>
</dbReference>
<dbReference type="FunFam" id="1.25.40.510:FF:000002">
    <property type="entry name" value="Protein GLE1"/>
    <property type="match status" value="1"/>
</dbReference>
<evidence type="ECO:0000256" key="4">
    <source>
        <dbReference type="ARBA" id="ARBA00022816"/>
    </source>
</evidence>
<keyword evidence="4" id="KW-0509">mRNA transport</keyword>
<evidence type="ECO:0000256" key="7">
    <source>
        <dbReference type="ARBA" id="ARBA00023132"/>
    </source>
</evidence>
<sequence>MGAVKLELRCPKTANGVAIDPEPDWSFDSLLSELSSLELKLNAGHASSTVPIPFAKIKLRDFPTGKRVERNPRSFIMHVSDDEMGDIESDDEKVHDQSLVMGKRFTCEELYLSDDSEDESALEAQFHLMDKVGLVEGAFLELTDEYQRRVKEEIRNQISALETDLMGESEKSTSALIQVEKFRYARREMDRKLDTQYQRKIAEALDNHLTAVQRDLELRSQIEERRIRSDAAIEEVKRKEKALQEEKLLQEKAKAEAEAKRKIAEETKIAALEAERKALKEAADREAAEIFKRAASEEAQKEVSGNLNAQSKGFKSDVTKKVQSAGNILKVAESALKLEQGRLQKFKKLDEQKQALRLSSDQDFSDYEKKIGRWIRQITGTQESVRAKANELIKILNDPCCPQPISLAAFAKKIISQCEGSSVTFAFARVIVLVTSQVPHAMDILLAEFHQACIYTVPKYVSYSKSAFESKEAYYKIIGYREHNGKIESDKDYLTRLESYMKLYGALVQTEVVGVKNPHGLEEGWAWLARLLNALPANIYTAVALEAFLKMAGFGLSKKYKSQFKKMLDVIYNHFLNALKAQEDPELNVVITKIQSYIEGKKFLQEPQVWRLEGSLLSNSMVPEPDYRQSYQHQPDYRQSYQHSSNRYSYY</sequence>
<dbReference type="InterPro" id="IPR012476">
    <property type="entry name" value="GLE1"/>
</dbReference>
<dbReference type="GO" id="GO:0015031">
    <property type="term" value="P:protein transport"/>
    <property type="evidence" value="ECO:0007669"/>
    <property type="project" value="UniProtKB-KW"/>
</dbReference>